<protein>
    <recommendedName>
        <fullName evidence="3">Outer membrane protein assembly factor BamE</fullName>
    </recommendedName>
</protein>
<keyword evidence="2" id="KW-1185">Reference proteome</keyword>
<dbReference type="Proteomes" id="UP000613011">
    <property type="component" value="Unassembled WGS sequence"/>
</dbReference>
<sequence>MRLAPYSWSLPLAFLLVACGSYSPRAVQPGMSVQQVADQMGSPTAVHALPGGGRRLEYARGPAGLHTFMIDIDPQGRVTDWQQVLTEAQFNAIPPGLPVEELMRRIGRPSDVRGGGWQPGQVWSYRFDSRVCQWWQVDIVNGRTGRSAYGADPRCEAGDDRLS</sequence>
<dbReference type="AlphaFoldDB" id="A0A936ZME8"/>
<dbReference type="RefSeq" id="WP_201682971.1">
    <property type="nucleotide sequence ID" value="NZ_JAEQNA010000001.1"/>
</dbReference>
<gene>
    <name evidence="1" type="ORF">JI739_06400</name>
</gene>
<name>A0A936ZME8_9BURK</name>
<comment type="caution">
    <text evidence="1">The sequence shown here is derived from an EMBL/GenBank/DDBJ whole genome shotgun (WGS) entry which is preliminary data.</text>
</comment>
<proteinExistence type="predicted"/>
<organism evidence="1 2">
    <name type="scientific">Ramlibacter aurantiacus</name>
    <dbReference type="NCBI Taxonomy" id="2801330"/>
    <lineage>
        <taxon>Bacteria</taxon>
        <taxon>Pseudomonadati</taxon>
        <taxon>Pseudomonadota</taxon>
        <taxon>Betaproteobacteria</taxon>
        <taxon>Burkholderiales</taxon>
        <taxon>Comamonadaceae</taxon>
        <taxon>Ramlibacter</taxon>
    </lineage>
</organism>
<accession>A0A936ZME8</accession>
<evidence type="ECO:0008006" key="3">
    <source>
        <dbReference type="Google" id="ProtNLM"/>
    </source>
</evidence>
<reference evidence="1" key="1">
    <citation type="submission" date="2021-01" db="EMBL/GenBank/DDBJ databases">
        <title>Ramlibacter sp. strain AW1 16S ribosomal RNA gene Genome sequencing and assembly.</title>
        <authorList>
            <person name="Kang M."/>
        </authorList>
    </citation>
    <scope>NUCLEOTIDE SEQUENCE</scope>
    <source>
        <strain evidence="1">AW1</strain>
    </source>
</reference>
<dbReference type="PROSITE" id="PS51257">
    <property type="entry name" value="PROKAR_LIPOPROTEIN"/>
    <property type="match status" value="1"/>
</dbReference>
<dbReference type="EMBL" id="JAEQNA010000001">
    <property type="protein sequence ID" value="MBL0419973.1"/>
    <property type="molecule type" value="Genomic_DNA"/>
</dbReference>
<evidence type="ECO:0000313" key="2">
    <source>
        <dbReference type="Proteomes" id="UP000613011"/>
    </source>
</evidence>
<evidence type="ECO:0000313" key="1">
    <source>
        <dbReference type="EMBL" id="MBL0419973.1"/>
    </source>
</evidence>